<dbReference type="Proteomes" id="UP000623608">
    <property type="component" value="Unassembled WGS sequence"/>
</dbReference>
<organism evidence="1 2">
    <name type="scientific">Paractinoplanes tereljensis</name>
    <dbReference type="NCBI Taxonomy" id="571912"/>
    <lineage>
        <taxon>Bacteria</taxon>
        <taxon>Bacillati</taxon>
        <taxon>Actinomycetota</taxon>
        <taxon>Actinomycetes</taxon>
        <taxon>Micromonosporales</taxon>
        <taxon>Micromonosporaceae</taxon>
        <taxon>Paractinoplanes</taxon>
    </lineage>
</organism>
<protein>
    <submittedName>
        <fullName evidence="1">Uncharacterized protein</fullName>
    </submittedName>
</protein>
<dbReference type="EMBL" id="BOMY01000034">
    <property type="protein sequence ID" value="GIF22624.1"/>
    <property type="molecule type" value="Genomic_DNA"/>
</dbReference>
<name>A0A919TUT4_9ACTN</name>
<evidence type="ECO:0000313" key="1">
    <source>
        <dbReference type="EMBL" id="GIF22624.1"/>
    </source>
</evidence>
<comment type="caution">
    <text evidence="1">The sequence shown here is derived from an EMBL/GenBank/DDBJ whole genome shotgun (WGS) entry which is preliminary data.</text>
</comment>
<keyword evidence="2" id="KW-1185">Reference proteome</keyword>
<dbReference type="AlphaFoldDB" id="A0A919TUT4"/>
<reference evidence="1" key="1">
    <citation type="submission" date="2021-01" db="EMBL/GenBank/DDBJ databases">
        <title>Whole genome shotgun sequence of Actinoplanes tereljensis NBRC 105297.</title>
        <authorList>
            <person name="Komaki H."/>
            <person name="Tamura T."/>
        </authorList>
    </citation>
    <scope>NUCLEOTIDE SEQUENCE</scope>
    <source>
        <strain evidence="1">NBRC 105297</strain>
    </source>
</reference>
<accession>A0A919TUT4</accession>
<proteinExistence type="predicted"/>
<sequence length="141" mass="16364">MEVLIDYVGWVRPEQRYLDADGNIRSADDALREVTASLAPLLRETANDNNGHVGWPLFGKRVFIVATKKDYEGPIRIALVCKREGLGWWRVPWVIEDWVVKESPQWFNEREWRQPFSSVIGYVPYEAEGWMAVVNADAEKR</sequence>
<evidence type="ECO:0000313" key="2">
    <source>
        <dbReference type="Proteomes" id="UP000623608"/>
    </source>
</evidence>
<gene>
    <name evidence="1" type="ORF">Ate02nite_53540</name>
</gene>